<evidence type="ECO:0000313" key="2">
    <source>
        <dbReference type="Proteomes" id="UP000261680"/>
    </source>
</evidence>
<sequence>MRAGPGRAALARRRRWPPELSPQPLLLPALLLRPASSSTGLLLLRLRPGLRRRPGALSPGSQGMSPPPGASRTKAGGTGGRTMGCAVEAGAALALCVEPGELRAGMSAGRGRARGKVQPRAPQPDPGHPGAPGTGSHPVPHSTTYLEDRDSYRSKMNFSPVTLLLARLRCNE</sequence>
<name>A0A8M1FFH1_URSMA</name>
<dbReference type="GeneID" id="121101843"/>
<keyword evidence="2" id="KW-1185">Reference proteome</keyword>
<evidence type="ECO:0000256" key="1">
    <source>
        <dbReference type="SAM" id="MobiDB-lite"/>
    </source>
</evidence>
<dbReference type="Proteomes" id="UP000261680">
    <property type="component" value="Unplaced"/>
</dbReference>
<proteinExistence type="predicted"/>
<feature type="region of interest" description="Disordered" evidence="1">
    <location>
        <begin position="106"/>
        <end position="145"/>
    </location>
</feature>
<dbReference type="KEGG" id="umr:121101843"/>
<evidence type="ECO:0000313" key="3">
    <source>
        <dbReference type="RefSeq" id="XP_040482138.1"/>
    </source>
</evidence>
<protein>
    <submittedName>
        <fullName evidence="3">Translation initiation factor IF-2-like</fullName>
    </submittedName>
</protein>
<feature type="region of interest" description="Disordered" evidence="1">
    <location>
        <begin position="1"/>
        <end position="23"/>
    </location>
</feature>
<reference evidence="3" key="1">
    <citation type="submission" date="2025-08" db="UniProtKB">
        <authorList>
            <consortium name="RefSeq"/>
        </authorList>
    </citation>
    <scope>IDENTIFICATION</scope>
    <source>
        <tissue evidence="3">Whole blood</tissue>
    </source>
</reference>
<feature type="compositionally biased region" description="Low complexity" evidence="1">
    <location>
        <begin position="55"/>
        <end position="64"/>
    </location>
</feature>
<dbReference type="RefSeq" id="XP_040482138.1">
    <property type="nucleotide sequence ID" value="XM_040626204.1"/>
</dbReference>
<feature type="region of interest" description="Disordered" evidence="1">
    <location>
        <begin position="52"/>
        <end position="83"/>
    </location>
</feature>
<accession>A0A8M1FFH1</accession>
<gene>
    <name evidence="3" type="primary">LOC121101843</name>
</gene>
<dbReference type="AlphaFoldDB" id="A0A8M1FFH1"/>
<organism evidence="2 3">
    <name type="scientific">Ursus maritimus</name>
    <name type="common">Polar bear</name>
    <name type="synonym">Thalarctos maritimus</name>
    <dbReference type="NCBI Taxonomy" id="29073"/>
    <lineage>
        <taxon>Eukaryota</taxon>
        <taxon>Metazoa</taxon>
        <taxon>Chordata</taxon>
        <taxon>Craniata</taxon>
        <taxon>Vertebrata</taxon>
        <taxon>Euteleostomi</taxon>
        <taxon>Mammalia</taxon>
        <taxon>Eutheria</taxon>
        <taxon>Laurasiatheria</taxon>
        <taxon>Carnivora</taxon>
        <taxon>Caniformia</taxon>
        <taxon>Ursidae</taxon>
        <taxon>Ursus</taxon>
    </lineage>
</organism>